<dbReference type="Proteomes" id="UP000498740">
    <property type="component" value="Unassembled WGS sequence"/>
</dbReference>
<feature type="region of interest" description="Disordered" evidence="1">
    <location>
        <begin position="151"/>
        <end position="172"/>
    </location>
</feature>
<organism evidence="2 3">
    <name type="scientific">Streptomyces microflavus</name>
    <name type="common">Streptomyces lipmanii</name>
    <dbReference type="NCBI Taxonomy" id="1919"/>
    <lineage>
        <taxon>Bacteria</taxon>
        <taxon>Bacillati</taxon>
        <taxon>Actinomycetota</taxon>
        <taxon>Actinomycetes</taxon>
        <taxon>Kitasatosporales</taxon>
        <taxon>Streptomycetaceae</taxon>
        <taxon>Streptomyces</taxon>
    </lineage>
</organism>
<accession>A0A7J0CIP0</accession>
<dbReference type="AlphaFoldDB" id="A0A7J0CIP0"/>
<feature type="region of interest" description="Disordered" evidence="1">
    <location>
        <begin position="317"/>
        <end position="340"/>
    </location>
</feature>
<dbReference type="EMBL" id="BLWD01000001">
    <property type="protein sequence ID" value="GFN02138.1"/>
    <property type="molecule type" value="Genomic_DNA"/>
</dbReference>
<feature type="compositionally biased region" description="Basic and acidic residues" evidence="1">
    <location>
        <begin position="9"/>
        <end position="20"/>
    </location>
</feature>
<feature type="compositionally biased region" description="Basic and acidic residues" evidence="1">
    <location>
        <begin position="151"/>
        <end position="163"/>
    </location>
</feature>
<evidence type="ECO:0000313" key="2">
    <source>
        <dbReference type="EMBL" id="GFN02138.1"/>
    </source>
</evidence>
<comment type="caution">
    <text evidence="2">The sequence shown here is derived from an EMBL/GenBank/DDBJ whole genome shotgun (WGS) entry which is preliminary data.</text>
</comment>
<evidence type="ECO:0000313" key="3">
    <source>
        <dbReference type="Proteomes" id="UP000498740"/>
    </source>
</evidence>
<gene>
    <name evidence="2" type="ORF">Smic_06940</name>
</gene>
<feature type="compositionally biased region" description="Basic and acidic residues" evidence="1">
    <location>
        <begin position="323"/>
        <end position="340"/>
    </location>
</feature>
<sequence length="340" mass="38577">MGLRLIDGSNRDQEPVRNDHQSGGAARHVLLQENRQPVRLGDLRGDQQAELPGTHLAADVDLVGGLEKMIHLRAGLRTHRDGPVLDLDRQPVRHSLRAHPYPIRRVGALAGVLDQLGHQVRQIRTHMSRKTQLRAYGTGRNHHTRVLHHLGDRTPQRGRDGNRSAHAAQGPAAQHRRALHLTTHPRHEVIDFEDLRQQLRVVGQHFQLGQRRQGLPDQAVLPHGQAAQHFEKHHGLGLVVHAYQRGNDVRLEPTQHGVDLGVRTGRWQGRHIWQRRSCPSAQLVRRPHYRLLDGRRGPRDGRQYRCTPFFRRCLGGVGGDMHSAGRDQRDADHPTEQPDQ</sequence>
<evidence type="ECO:0000256" key="1">
    <source>
        <dbReference type="SAM" id="MobiDB-lite"/>
    </source>
</evidence>
<name>A0A7J0CIP0_STRMI</name>
<reference evidence="2 3" key="1">
    <citation type="submission" date="2020-05" db="EMBL/GenBank/DDBJ databases">
        <title>Whole genome shotgun sequence of Streptomyces microflavus NBRC 13062.</title>
        <authorList>
            <person name="Komaki H."/>
            <person name="Tamura T."/>
        </authorList>
    </citation>
    <scope>NUCLEOTIDE SEQUENCE [LARGE SCALE GENOMIC DNA]</scope>
    <source>
        <strain evidence="2 3">NBRC 13062</strain>
    </source>
</reference>
<feature type="region of interest" description="Disordered" evidence="1">
    <location>
        <begin position="1"/>
        <end position="32"/>
    </location>
</feature>
<proteinExistence type="predicted"/>
<protein>
    <submittedName>
        <fullName evidence="2">Uncharacterized protein</fullName>
    </submittedName>
</protein>